<dbReference type="RefSeq" id="WP_109727624.1">
    <property type="nucleotide sequence ID" value="NZ_QGDI01000013.1"/>
</dbReference>
<keyword evidence="1" id="KW-0732">Signal</keyword>
<sequence length="224" mass="25304">MRVFFRKAAAIMAAAVITASAAVSCSSKSSFSSDPNNLIGGDLPDDYSKDLEDMPYGGEYQKFEAGDNDFPMGIDMDPRFVTIDEASALTNYFYSVNNQDVESFKKAVHPDLIKYRLENSEYSTEKEFLDAEYELLKQYTGSDFTFDYILIDGRLKDTEGAFEQYDKLVETAIPGCNITSRNMYMVDVTYHKPNDGGSYSLRYRFGDYMNIAIYTIDGKAYVIS</sequence>
<dbReference type="AlphaFoldDB" id="A0A315XUW9"/>
<feature type="signal peptide" evidence="1">
    <location>
        <begin position="1"/>
        <end position="21"/>
    </location>
</feature>
<proteinExistence type="predicted"/>
<organism evidence="2 3">
    <name type="scientific">Ruminococcus flavefaciens</name>
    <dbReference type="NCBI Taxonomy" id="1265"/>
    <lineage>
        <taxon>Bacteria</taxon>
        <taxon>Bacillati</taxon>
        <taxon>Bacillota</taxon>
        <taxon>Clostridia</taxon>
        <taxon>Eubacteriales</taxon>
        <taxon>Oscillospiraceae</taxon>
        <taxon>Ruminococcus</taxon>
    </lineage>
</organism>
<dbReference type="PROSITE" id="PS51257">
    <property type="entry name" value="PROKAR_LIPOPROTEIN"/>
    <property type="match status" value="1"/>
</dbReference>
<dbReference type="OrthoDB" id="1820576at2"/>
<dbReference type="Proteomes" id="UP000245720">
    <property type="component" value="Unassembled WGS sequence"/>
</dbReference>
<reference evidence="2 3" key="1">
    <citation type="submission" date="2018-05" db="EMBL/GenBank/DDBJ databases">
        <title>The Hungate 1000. A catalogue of reference genomes from the rumen microbiome.</title>
        <authorList>
            <person name="Kelly W."/>
        </authorList>
    </citation>
    <scope>NUCLEOTIDE SEQUENCE [LARGE SCALE GENOMIC DNA]</scope>
    <source>
        <strain evidence="2 3">SAb67</strain>
    </source>
</reference>
<protein>
    <recommendedName>
        <fullName evidence="4">Lipoprotein</fullName>
    </recommendedName>
</protein>
<comment type="caution">
    <text evidence="2">The sequence shown here is derived from an EMBL/GenBank/DDBJ whole genome shotgun (WGS) entry which is preliminary data.</text>
</comment>
<gene>
    <name evidence="2" type="ORF">IE37_02928</name>
</gene>
<accession>A0A315XUW9</accession>
<evidence type="ECO:0000256" key="1">
    <source>
        <dbReference type="SAM" id="SignalP"/>
    </source>
</evidence>
<feature type="chain" id="PRO_5016237595" description="Lipoprotein" evidence="1">
    <location>
        <begin position="22"/>
        <end position="224"/>
    </location>
</feature>
<name>A0A315XUW9_RUMFL</name>
<evidence type="ECO:0000313" key="2">
    <source>
        <dbReference type="EMBL" id="PWJ10570.1"/>
    </source>
</evidence>
<dbReference type="EMBL" id="QGDI01000013">
    <property type="protein sequence ID" value="PWJ10570.1"/>
    <property type="molecule type" value="Genomic_DNA"/>
</dbReference>
<evidence type="ECO:0000313" key="3">
    <source>
        <dbReference type="Proteomes" id="UP000245720"/>
    </source>
</evidence>
<evidence type="ECO:0008006" key="4">
    <source>
        <dbReference type="Google" id="ProtNLM"/>
    </source>
</evidence>